<dbReference type="EMBL" id="BGZK01000290">
    <property type="protein sequence ID" value="GBP34541.1"/>
    <property type="molecule type" value="Genomic_DNA"/>
</dbReference>
<dbReference type="STRING" id="151549.A0A4C1V6U6"/>
<sequence>MRKIDWLVVLSSEDVNECFESFYKIVKDIVETNTPLTTRRPTQYPTWFSKPLLQSLKEKNKLYKRYKMYGNLRDYDAFSFLRKRFKMLIHECLSTSLKPLKKLLPVISKHSGSLSTTKKGHVSMMRIFSDRSSLDPDEISNLFSDYFASVFNTPTINLDNTPNNTCKNGFMLSSLRISECEIQRQIKAVDINEGAGLPSLLIKTIGNERINSLHIILHIMLMPGRAMPCPISLQHENVRVQPLKYHSVAKSKREVAAAAVAGKAYPCCNVQVVDTSREFLKGSFSPRLSVGLDW</sequence>
<dbReference type="Proteomes" id="UP000299102">
    <property type="component" value="Unassembled WGS sequence"/>
</dbReference>
<evidence type="ECO:0000313" key="2">
    <source>
        <dbReference type="Proteomes" id="UP000299102"/>
    </source>
</evidence>
<proteinExistence type="predicted"/>
<dbReference type="AlphaFoldDB" id="A0A4C1V6U6"/>
<accession>A0A4C1V6U6</accession>
<protein>
    <submittedName>
        <fullName evidence="1">Uncharacterized protein</fullName>
    </submittedName>
</protein>
<keyword evidence="2" id="KW-1185">Reference proteome</keyword>
<dbReference type="OrthoDB" id="10056483at2759"/>
<reference evidence="1 2" key="1">
    <citation type="journal article" date="2019" name="Commun. Biol.">
        <title>The bagworm genome reveals a unique fibroin gene that provides high tensile strength.</title>
        <authorList>
            <person name="Kono N."/>
            <person name="Nakamura H."/>
            <person name="Ohtoshi R."/>
            <person name="Tomita M."/>
            <person name="Numata K."/>
            <person name="Arakawa K."/>
        </authorList>
    </citation>
    <scope>NUCLEOTIDE SEQUENCE [LARGE SCALE GENOMIC DNA]</scope>
</reference>
<organism evidence="1 2">
    <name type="scientific">Eumeta variegata</name>
    <name type="common">Bagworm moth</name>
    <name type="synonym">Eumeta japonica</name>
    <dbReference type="NCBI Taxonomy" id="151549"/>
    <lineage>
        <taxon>Eukaryota</taxon>
        <taxon>Metazoa</taxon>
        <taxon>Ecdysozoa</taxon>
        <taxon>Arthropoda</taxon>
        <taxon>Hexapoda</taxon>
        <taxon>Insecta</taxon>
        <taxon>Pterygota</taxon>
        <taxon>Neoptera</taxon>
        <taxon>Endopterygota</taxon>
        <taxon>Lepidoptera</taxon>
        <taxon>Glossata</taxon>
        <taxon>Ditrysia</taxon>
        <taxon>Tineoidea</taxon>
        <taxon>Psychidae</taxon>
        <taxon>Oiketicinae</taxon>
        <taxon>Eumeta</taxon>
    </lineage>
</organism>
<comment type="caution">
    <text evidence="1">The sequence shown here is derived from an EMBL/GenBank/DDBJ whole genome shotgun (WGS) entry which is preliminary data.</text>
</comment>
<gene>
    <name evidence="1" type="ORF">EVAR_85261_1</name>
</gene>
<evidence type="ECO:0000313" key="1">
    <source>
        <dbReference type="EMBL" id="GBP34541.1"/>
    </source>
</evidence>
<dbReference type="PANTHER" id="PTHR47510">
    <property type="entry name" value="REVERSE TRANSCRIPTASE DOMAIN-CONTAINING PROTEIN"/>
    <property type="match status" value="1"/>
</dbReference>
<name>A0A4C1V6U6_EUMVA</name>
<dbReference type="PANTHER" id="PTHR47510:SF3">
    <property type="entry name" value="ENDO_EXONUCLEASE_PHOSPHATASE DOMAIN-CONTAINING PROTEIN"/>
    <property type="match status" value="1"/>
</dbReference>